<evidence type="ECO:0000259" key="10">
    <source>
        <dbReference type="Pfam" id="PF25879"/>
    </source>
</evidence>
<dbReference type="Pfam" id="PF25879">
    <property type="entry name" value="WHD_LYAR"/>
    <property type="match status" value="1"/>
</dbReference>
<evidence type="ECO:0000256" key="2">
    <source>
        <dbReference type="ARBA" id="ARBA00022723"/>
    </source>
</evidence>
<accession>A0A154NYX8</accession>
<evidence type="ECO:0000313" key="12">
    <source>
        <dbReference type="Proteomes" id="UP000076502"/>
    </source>
</evidence>
<dbReference type="EMBL" id="KQ434783">
    <property type="protein sequence ID" value="KZC04823.1"/>
    <property type="molecule type" value="Genomic_DNA"/>
</dbReference>
<comment type="subcellular location">
    <subcellularLocation>
        <location evidence="1">Nucleus</location>
    </subcellularLocation>
</comment>
<dbReference type="InterPro" id="IPR039999">
    <property type="entry name" value="LYAR"/>
</dbReference>
<evidence type="ECO:0000256" key="8">
    <source>
        <dbReference type="SAM" id="MobiDB-lite"/>
    </source>
</evidence>
<feature type="compositionally biased region" description="Basic residues" evidence="8">
    <location>
        <begin position="218"/>
        <end position="228"/>
    </location>
</feature>
<feature type="compositionally biased region" description="Low complexity" evidence="8">
    <location>
        <begin position="182"/>
        <end position="192"/>
    </location>
</feature>
<dbReference type="OMA" id="QNWIKNS"/>
<evidence type="ECO:0000256" key="4">
    <source>
        <dbReference type="ARBA" id="ARBA00022771"/>
    </source>
</evidence>
<sequence>MVVFTCNHCGETLQKPKVAKHYEFQCRTAPFLTCVDCFKDFRGEEYVAHTKCITEAERYGGKDYVPKARANKGERKQQEWINIVSNILNSVTNLTNAERSFLNMLSKYENIPRKKARFLNFVKSAIGHRANPAIVDSVWDKMESAYKNNVQTAAEKQQQQQQNGNADHKVDEEHNVSEHQENNIIENQNNENISRENQNDDQNKSNNDAEINTPNSISKKKNKSKKRKISETVEEQIAEPVLKKKRKSIASDDQTEEIVPKKKTKNGVLSESLVAQCDEEQTNEKSAFDWKGTILHIVQSKEEISLKKLQKKVTSQFMNFCSHKITNEKALAKFNKKLKKVPGILIADEKVKLA</sequence>
<evidence type="ECO:0000259" key="9">
    <source>
        <dbReference type="Pfam" id="PF08790"/>
    </source>
</evidence>
<organism evidence="11 12">
    <name type="scientific">Dufourea novaeangliae</name>
    <name type="common">Sweat bee</name>
    <dbReference type="NCBI Taxonomy" id="178035"/>
    <lineage>
        <taxon>Eukaryota</taxon>
        <taxon>Metazoa</taxon>
        <taxon>Ecdysozoa</taxon>
        <taxon>Arthropoda</taxon>
        <taxon>Hexapoda</taxon>
        <taxon>Insecta</taxon>
        <taxon>Pterygota</taxon>
        <taxon>Neoptera</taxon>
        <taxon>Endopterygota</taxon>
        <taxon>Hymenoptera</taxon>
        <taxon>Apocrita</taxon>
        <taxon>Aculeata</taxon>
        <taxon>Apoidea</taxon>
        <taxon>Anthophila</taxon>
        <taxon>Halictidae</taxon>
        <taxon>Rophitinae</taxon>
        <taxon>Dufourea</taxon>
    </lineage>
</organism>
<dbReference type="GO" id="GO:0008270">
    <property type="term" value="F:zinc ion binding"/>
    <property type="evidence" value="ECO:0007669"/>
    <property type="project" value="UniProtKB-KW"/>
</dbReference>
<dbReference type="InterPro" id="IPR014898">
    <property type="entry name" value="Znf_C2H2_LYAR"/>
</dbReference>
<keyword evidence="4 7" id="KW-0863">Zinc-finger</keyword>
<dbReference type="InterPro" id="IPR036236">
    <property type="entry name" value="Znf_C2H2_sf"/>
</dbReference>
<evidence type="ECO:0000313" key="11">
    <source>
        <dbReference type="EMBL" id="KZC04823.1"/>
    </source>
</evidence>
<dbReference type="Pfam" id="PF08790">
    <property type="entry name" value="zf-LYAR"/>
    <property type="match status" value="1"/>
</dbReference>
<evidence type="ECO:0000256" key="5">
    <source>
        <dbReference type="ARBA" id="ARBA00022833"/>
    </source>
</evidence>
<feature type="region of interest" description="Disordered" evidence="8">
    <location>
        <begin position="149"/>
        <end position="232"/>
    </location>
</feature>
<dbReference type="GO" id="GO:0003677">
    <property type="term" value="F:DNA binding"/>
    <property type="evidence" value="ECO:0007669"/>
    <property type="project" value="InterPro"/>
</dbReference>
<proteinExistence type="predicted"/>
<keyword evidence="6" id="KW-0539">Nucleus</keyword>
<keyword evidence="5" id="KW-0862">Zinc</keyword>
<gene>
    <name evidence="11" type="ORF">WN55_09622</name>
</gene>
<feature type="domain" description="Cell growth-regulating nucleolar protein-like winged helix" evidence="10">
    <location>
        <begin position="286"/>
        <end position="354"/>
    </location>
</feature>
<dbReference type="GO" id="GO:0005730">
    <property type="term" value="C:nucleolus"/>
    <property type="evidence" value="ECO:0007669"/>
    <property type="project" value="TreeGrafter"/>
</dbReference>
<evidence type="ECO:0000256" key="6">
    <source>
        <dbReference type="ARBA" id="ARBA00023242"/>
    </source>
</evidence>
<evidence type="ECO:0000256" key="1">
    <source>
        <dbReference type="ARBA" id="ARBA00004123"/>
    </source>
</evidence>
<dbReference type="STRING" id="178035.A0A154NYX8"/>
<evidence type="ECO:0000256" key="7">
    <source>
        <dbReference type="PROSITE-ProRule" id="PRU01145"/>
    </source>
</evidence>
<dbReference type="PANTHER" id="PTHR13100">
    <property type="entry name" value="CELL GROWTH-REGULATING NUCLEOLAR PROTEIN LYAR"/>
    <property type="match status" value="1"/>
</dbReference>
<protein>
    <submittedName>
        <fullName evidence="11">Cell growth-regulating nucleolar protein</fullName>
    </submittedName>
</protein>
<feature type="domain" description="Zinc finger C2H2 LYAR-type" evidence="9">
    <location>
        <begin position="32"/>
        <end position="59"/>
    </location>
</feature>
<keyword evidence="12" id="KW-1185">Reference proteome</keyword>
<dbReference type="PANTHER" id="PTHR13100:SF10">
    <property type="entry name" value="CELL GROWTH-REGULATING NUCLEOLAR PROTEIN"/>
    <property type="match status" value="1"/>
</dbReference>
<reference evidence="11 12" key="1">
    <citation type="submission" date="2015-07" db="EMBL/GenBank/DDBJ databases">
        <title>The genome of Dufourea novaeangliae.</title>
        <authorList>
            <person name="Pan H."/>
            <person name="Kapheim K."/>
        </authorList>
    </citation>
    <scope>NUCLEOTIDE SEQUENCE [LARGE SCALE GENOMIC DNA]</scope>
    <source>
        <strain evidence="11">0120121106</strain>
        <tissue evidence="11">Whole body</tissue>
    </source>
</reference>
<dbReference type="Gene3D" id="3.30.1490.490">
    <property type="match status" value="1"/>
</dbReference>
<dbReference type="Proteomes" id="UP000076502">
    <property type="component" value="Unassembled WGS sequence"/>
</dbReference>
<dbReference type="GO" id="GO:0006364">
    <property type="term" value="P:rRNA processing"/>
    <property type="evidence" value="ECO:0007669"/>
    <property type="project" value="TreeGrafter"/>
</dbReference>
<keyword evidence="2" id="KW-0479">Metal-binding</keyword>
<dbReference type="FunFam" id="3.30.1490.490:FF:000001">
    <property type="entry name" value="cell growth-regulating nucleolar protein-like"/>
    <property type="match status" value="1"/>
</dbReference>
<feature type="compositionally biased region" description="Basic and acidic residues" evidence="8">
    <location>
        <begin position="193"/>
        <end position="203"/>
    </location>
</feature>
<dbReference type="AlphaFoldDB" id="A0A154NYX8"/>
<dbReference type="GO" id="GO:0000122">
    <property type="term" value="P:negative regulation of transcription by RNA polymerase II"/>
    <property type="evidence" value="ECO:0007669"/>
    <property type="project" value="TreeGrafter"/>
</dbReference>
<dbReference type="SUPFAM" id="SSF57667">
    <property type="entry name" value="beta-beta-alpha zinc fingers"/>
    <property type="match status" value="2"/>
</dbReference>
<feature type="compositionally biased region" description="Basic and acidic residues" evidence="8">
    <location>
        <begin position="166"/>
        <end position="181"/>
    </location>
</feature>
<keyword evidence="3" id="KW-0677">Repeat</keyword>
<name>A0A154NYX8_DUFNO</name>
<dbReference type="InterPro" id="IPR058719">
    <property type="entry name" value="WHD_LYAR"/>
</dbReference>
<dbReference type="OrthoDB" id="21474at2759"/>
<evidence type="ECO:0000256" key="3">
    <source>
        <dbReference type="ARBA" id="ARBA00022737"/>
    </source>
</evidence>
<dbReference type="PROSITE" id="PS51804">
    <property type="entry name" value="ZF_C2HC_LYAR"/>
    <property type="match status" value="2"/>
</dbReference>